<dbReference type="EMBL" id="VEVO01000005">
    <property type="protein sequence ID" value="KAF0042455.1"/>
    <property type="molecule type" value="Genomic_DNA"/>
</dbReference>
<dbReference type="Proteomes" id="UP000438429">
    <property type="component" value="Unassembled WGS sequence"/>
</dbReference>
<protein>
    <submittedName>
        <fullName evidence="1">Uncharacterized protein</fullName>
    </submittedName>
</protein>
<evidence type="ECO:0000313" key="2">
    <source>
        <dbReference type="Proteomes" id="UP000438429"/>
    </source>
</evidence>
<reference evidence="1 2" key="1">
    <citation type="submission" date="2019-06" db="EMBL/GenBank/DDBJ databases">
        <title>Draft genomes of female and male turbot (Scophthalmus maximus).</title>
        <authorList>
            <person name="Xu H."/>
            <person name="Xu X.-W."/>
            <person name="Shao C."/>
            <person name="Chen S."/>
        </authorList>
    </citation>
    <scope>NUCLEOTIDE SEQUENCE [LARGE SCALE GENOMIC DNA]</scope>
    <source>
        <strain evidence="1">Ysfricsl-2016a</strain>
        <tissue evidence="1">Blood</tissue>
    </source>
</reference>
<evidence type="ECO:0000313" key="1">
    <source>
        <dbReference type="EMBL" id="KAF0042455.1"/>
    </source>
</evidence>
<sequence>MLTRVHGIKVSPGFPCSVDDCCHAVGDLIGDSSVKSASRMKGGVVMFVETVESGIVINDAFVSVTSLVTPATRVTVSNIPPFIRDDYLWRELCKYGVHFCLRVLNLRPVTDFGASSGIRLENVVDPVISEPVDQRVACYQSKGLLQSRTSNCCQSEGLQGPRASDEYTQWQMKGISWFGR</sequence>
<accession>A0A6A4TB70</accession>
<gene>
    <name evidence="1" type="ORF">F2P81_005987</name>
</gene>
<comment type="caution">
    <text evidence="1">The sequence shown here is derived from an EMBL/GenBank/DDBJ whole genome shotgun (WGS) entry which is preliminary data.</text>
</comment>
<organism evidence="1 2">
    <name type="scientific">Scophthalmus maximus</name>
    <name type="common">Turbot</name>
    <name type="synonym">Psetta maxima</name>
    <dbReference type="NCBI Taxonomy" id="52904"/>
    <lineage>
        <taxon>Eukaryota</taxon>
        <taxon>Metazoa</taxon>
        <taxon>Chordata</taxon>
        <taxon>Craniata</taxon>
        <taxon>Vertebrata</taxon>
        <taxon>Euteleostomi</taxon>
        <taxon>Actinopterygii</taxon>
        <taxon>Neopterygii</taxon>
        <taxon>Teleostei</taxon>
        <taxon>Neoteleostei</taxon>
        <taxon>Acanthomorphata</taxon>
        <taxon>Carangaria</taxon>
        <taxon>Pleuronectiformes</taxon>
        <taxon>Pleuronectoidei</taxon>
        <taxon>Scophthalmidae</taxon>
        <taxon>Scophthalmus</taxon>
    </lineage>
</organism>
<proteinExistence type="predicted"/>
<name>A0A6A4TB70_SCOMX</name>
<dbReference type="AlphaFoldDB" id="A0A6A4TB70"/>